<evidence type="ECO:0000313" key="2">
    <source>
        <dbReference type="Proteomes" id="UP000012960"/>
    </source>
</evidence>
<dbReference type="SUPFAM" id="SSF52058">
    <property type="entry name" value="L domain-like"/>
    <property type="match status" value="1"/>
</dbReference>
<dbReference type="EnsemblPlants" id="Ma03_t17010.1">
    <property type="protein sequence ID" value="Ma03_p17010.1"/>
    <property type="gene ID" value="Ma03_g17010"/>
</dbReference>
<evidence type="ECO:0000313" key="1">
    <source>
        <dbReference type="EnsemblPlants" id="Ma03_p17010.1"/>
    </source>
</evidence>
<name>A0A804ID02_MUSAM</name>
<keyword evidence="2" id="KW-1185">Reference proteome</keyword>
<dbReference type="InParanoid" id="A0A804ID02"/>
<accession>A0A804ID02</accession>
<sequence>MRNMISLDLSFNSLSGPIPRSYEGPSSCLTSMYLTNNKLNGRIPGWILNSDQNLSAMSDLKLLSCISKGYNHVMNSLSAVMFSYISFLGSPALGACQGNMQHSLYRSDLTGFHFYRIKSCLRRILPCSGEIFLPDFILLVNCGGGKVIMDGNEYEDDRYIRYIKHKMYVIEKKFMTGLKSNNIISDL</sequence>
<reference evidence="1" key="1">
    <citation type="submission" date="2021-05" db="UniProtKB">
        <authorList>
            <consortium name="EnsemblPlants"/>
        </authorList>
    </citation>
    <scope>IDENTIFICATION</scope>
    <source>
        <strain evidence="1">subsp. malaccensis</strain>
    </source>
</reference>
<protein>
    <recommendedName>
        <fullName evidence="3">Non-specific serine/threonine protein kinase</fullName>
    </recommendedName>
</protein>
<dbReference type="InterPro" id="IPR032675">
    <property type="entry name" value="LRR_dom_sf"/>
</dbReference>
<proteinExistence type="predicted"/>
<dbReference type="AlphaFoldDB" id="A0A804ID02"/>
<dbReference type="Gramene" id="Ma03_t17010.1">
    <property type="protein sequence ID" value="Ma03_p17010.1"/>
    <property type="gene ID" value="Ma03_g17010"/>
</dbReference>
<dbReference type="Gene3D" id="3.80.10.10">
    <property type="entry name" value="Ribonuclease Inhibitor"/>
    <property type="match status" value="1"/>
</dbReference>
<dbReference type="InterPro" id="IPR001611">
    <property type="entry name" value="Leu-rich_rpt"/>
</dbReference>
<dbReference type="Pfam" id="PF00560">
    <property type="entry name" value="LRR_1"/>
    <property type="match status" value="2"/>
</dbReference>
<evidence type="ECO:0008006" key="3">
    <source>
        <dbReference type="Google" id="ProtNLM"/>
    </source>
</evidence>
<organism evidence="1 2">
    <name type="scientific">Musa acuminata subsp. malaccensis</name>
    <name type="common">Wild banana</name>
    <name type="synonym">Musa malaccensis</name>
    <dbReference type="NCBI Taxonomy" id="214687"/>
    <lineage>
        <taxon>Eukaryota</taxon>
        <taxon>Viridiplantae</taxon>
        <taxon>Streptophyta</taxon>
        <taxon>Embryophyta</taxon>
        <taxon>Tracheophyta</taxon>
        <taxon>Spermatophyta</taxon>
        <taxon>Magnoliopsida</taxon>
        <taxon>Liliopsida</taxon>
        <taxon>Zingiberales</taxon>
        <taxon>Musaceae</taxon>
        <taxon>Musa</taxon>
    </lineage>
</organism>
<dbReference type="Proteomes" id="UP000012960">
    <property type="component" value="Unplaced"/>
</dbReference>